<keyword evidence="6" id="KW-0560">Oxidoreductase</keyword>
<proteinExistence type="inferred from homology"/>
<dbReference type="InterPro" id="IPR001834">
    <property type="entry name" value="CBR-like"/>
</dbReference>
<gene>
    <name evidence="10" type="ORF">CC86DRAFT_406431</name>
</gene>
<dbReference type="SUPFAM" id="SSF63380">
    <property type="entry name" value="Riboflavin synthase domain-like"/>
    <property type="match status" value="1"/>
</dbReference>
<dbReference type="Gene3D" id="2.40.30.10">
    <property type="entry name" value="Translation factors"/>
    <property type="match status" value="1"/>
</dbReference>
<name>A0A6A7A036_9PLEO</name>
<keyword evidence="7" id="KW-0472">Membrane</keyword>
<dbReference type="InterPro" id="IPR017938">
    <property type="entry name" value="Riboflavin_synthase-like_b-brl"/>
</dbReference>
<evidence type="ECO:0000256" key="4">
    <source>
        <dbReference type="ARBA" id="ARBA00022630"/>
    </source>
</evidence>
<dbReference type="PANTHER" id="PTHR19370">
    <property type="entry name" value="NADH-CYTOCHROME B5 REDUCTASE"/>
    <property type="match status" value="1"/>
</dbReference>
<evidence type="ECO:0000256" key="2">
    <source>
        <dbReference type="ARBA" id="ARBA00004370"/>
    </source>
</evidence>
<dbReference type="GO" id="GO:0016020">
    <property type="term" value="C:membrane"/>
    <property type="evidence" value="ECO:0007669"/>
    <property type="project" value="UniProtKB-SubCell"/>
</dbReference>
<dbReference type="InterPro" id="IPR008333">
    <property type="entry name" value="Cbr1-like_FAD-bd_dom"/>
</dbReference>
<comment type="similarity">
    <text evidence="3">Belongs to the flavoprotein pyridine nucleotide cytochrome reductase family.</text>
</comment>
<feature type="binding site" evidence="8">
    <location>
        <position position="688"/>
    </location>
    <ligand>
        <name>FAD</name>
        <dbReference type="ChEBI" id="CHEBI:57692"/>
    </ligand>
</feature>
<sequence length="901" mass="101201">MAEILGVIGSVGAIINIIDGTTKAISAISDMRGQWKDADLMLGSLRTRLTTFRAALRQIQEWRDSDLSEPHHQLVMDLDEALLFCAALMNRVKVVLVGWESAVNRPTATSSRWKVVVGRKGLDSLFVLVDQQTIALNFLLTACNYKTTAEQKLHLEAPKTREALQLAKINAVLLLPQRDGASVRTNQSRWSDNLSRVSLIFTFDPATNSSGAYNRVFRDLLKYRIRIHEERGWLMLKRIEPTPDPLDCEPGPRQACPPSPSSASFVTAQEFSEPLISPLPSTPVIPLFQDSRNIVEMTLPHMAEDCARFTIALITHIPKLRDKHNFPSLPWSSVRQGTPTYLPKVEKFWKHSDFARLLQTVLTSGIHCTPQDTPNPDNIAQLFFSQFKAISESRFPNQISNCRRSLSSSYAHSEILQSTQDGSVMALRAFLTWSKGTIKLEDTWNNYPFPRTAHADINILTVVVSVRITGHIHSHPVPDFTGLMDGRLNSWIDTAKERKPDKIAMVLLVQGMEYFLPRVIDASYASTQTEEVQAVYTQIMSIFHLFGSIQTRFPNEYLMVWDSPRFDEYLLGTSAVGGAAYRYLKPADSSDASLNPHTFTPYTLVEKQTVSPTSAIFTVQNRDGKPEPDSVREVWKRSVWSVQIKQPQLQIARAYTPLPPTSDSHKKGHDEPADIRLLIRQEHGGEVSTYIHRLPEETVIELRGPNTELELPHDIKEIIFLAGGTGIAPAMQVAQALGRRTGSKLHILWANRRRDECIGGVSDDIAQNTLAQTRKGWWQSLIGSDEPAQERLVDEHSGQTKGVMVQELDNLKERSKAGTRGLSVQYYVDEENSFIQPADLQRKINRAPEEKGSRLIMVSGPDGFIEHWAGRKKWDGGRETQGPLGGVLGKMELGDWRVFKL</sequence>
<organism evidence="10 11">
    <name type="scientific">Ophiobolus disseminans</name>
    <dbReference type="NCBI Taxonomy" id="1469910"/>
    <lineage>
        <taxon>Eukaryota</taxon>
        <taxon>Fungi</taxon>
        <taxon>Dikarya</taxon>
        <taxon>Ascomycota</taxon>
        <taxon>Pezizomycotina</taxon>
        <taxon>Dothideomycetes</taxon>
        <taxon>Pleosporomycetidae</taxon>
        <taxon>Pleosporales</taxon>
        <taxon>Pleosporineae</taxon>
        <taxon>Phaeosphaeriaceae</taxon>
        <taxon>Ophiobolus</taxon>
    </lineage>
</organism>
<evidence type="ECO:0000256" key="1">
    <source>
        <dbReference type="ARBA" id="ARBA00001974"/>
    </source>
</evidence>
<keyword evidence="5 8" id="KW-0274">FAD</keyword>
<protein>
    <recommendedName>
        <fullName evidence="9">FAD-binding FR-type domain-containing protein</fullName>
    </recommendedName>
</protein>
<reference evidence="10" key="1">
    <citation type="journal article" date="2020" name="Stud. Mycol.">
        <title>101 Dothideomycetes genomes: a test case for predicting lifestyles and emergence of pathogens.</title>
        <authorList>
            <person name="Haridas S."/>
            <person name="Albert R."/>
            <person name="Binder M."/>
            <person name="Bloem J."/>
            <person name="Labutti K."/>
            <person name="Salamov A."/>
            <person name="Andreopoulos B."/>
            <person name="Baker S."/>
            <person name="Barry K."/>
            <person name="Bills G."/>
            <person name="Bluhm B."/>
            <person name="Cannon C."/>
            <person name="Castanera R."/>
            <person name="Culley D."/>
            <person name="Daum C."/>
            <person name="Ezra D."/>
            <person name="Gonzalez J."/>
            <person name="Henrissat B."/>
            <person name="Kuo A."/>
            <person name="Liang C."/>
            <person name="Lipzen A."/>
            <person name="Lutzoni F."/>
            <person name="Magnuson J."/>
            <person name="Mondo S."/>
            <person name="Nolan M."/>
            <person name="Ohm R."/>
            <person name="Pangilinan J."/>
            <person name="Park H.-J."/>
            <person name="Ramirez L."/>
            <person name="Alfaro M."/>
            <person name="Sun H."/>
            <person name="Tritt A."/>
            <person name="Yoshinaga Y."/>
            <person name="Zwiers L.-H."/>
            <person name="Turgeon B."/>
            <person name="Goodwin S."/>
            <person name="Spatafora J."/>
            <person name="Crous P."/>
            <person name="Grigoriev I."/>
        </authorList>
    </citation>
    <scope>NUCLEOTIDE SEQUENCE</scope>
    <source>
        <strain evidence="10">CBS 113818</strain>
    </source>
</reference>
<feature type="binding site" evidence="8">
    <location>
        <position position="653"/>
    </location>
    <ligand>
        <name>FAD</name>
        <dbReference type="ChEBI" id="CHEBI:57692"/>
    </ligand>
</feature>
<evidence type="ECO:0000256" key="7">
    <source>
        <dbReference type="ARBA" id="ARBA00023136"/>
    </source>
</evidence>
<dbReference type="GO" id="GO:0005739">
    <property type="term" value="C:mitochondrion"/>
    <property type="evidence" value="ECO:0007669"/>
    <property type="project" value="TreeGrafter"/>
</dbReference>
<keyword evidence="11" id="KW-1185">Reference proteome</keyword>
<evidence type="ECO:0000256" key="3">
    <source>
        <dbReference type="ARBA" id="ARBA00006105"/>
    </source>
</evidence>
<dbReference type="GO" id="GO:0016491">
    <property type="term" value="F:oxidoreductase activity"/>
    <property type="evidence" value="ECO:0007669"/>
    <property type="project" value="UniProtKB-KW"/>
</dbReference>
<feature type="binding site" evidence="8">
    <location>
        <position position="655"/>
    </location>
    <ligand>
        <name>FAD</name>
        <dbReference type="ChEBI" id="CHEBI:57692"/>
    </ligand>
</feature>
<evidence type="ECO:0000313" key="10">
    <source>
        <dbReference type="EMBL" id="KAF2826134.1"/>
    </source>
</evidence>
<dbReference type="InterPro" id="IPR039261">
    <property type="entry name" value="FNR_nucleotide-bd"/>
</dbReference>
<evidence type="ECO:0000259" key="9">
    <source>
        <dbReference type="PROSITE" id="PS51384"/>
    </source>
</evidence>
<dbReference type="Proteomes" id="UP000799424">
    <property type="component" value="Unassembled WGS sequence"/>
</dbReference>
<keyword evidence="4 8" id="KW-0285">Flavoprotein</keyword>
<comment type="subcellular location">
    <subcellularLocation>
        <location evidence="2">Membrane</location>
    </subcellularLocation>
</comment>
<dbReference type="Gene3D" id="3.40.50.80">
    <property type="entry name" value="Nucleotide-binding domain of ferredoxin-NADP reductase (FNR) module"/>
    <property type="match status" value="1"/>
</dbReference>
<evidence type="ECO:0000256" key="8">
    <source>
        <dbReference type="PIRSR" id="PIRSR601834-1"/>
    </source>
</evidence>
<dbReference type="InterPro" id="IPR017927">
    <property type="entry name" value="FAD-bd_FR_type"/>
</dbReference>
<dbReference type="PROSITE" id="PS51384">
    <property type="entry name" value="FAD_FR"/>
    <property type="match status" value="1"/>
</dbReference>
<evidence type="ECO:0000256" key="6">
    <source>
        <dbReference type="ARBA" id="ARBA00023002"/>
    </source>
</evidence>
<feature type="binding site" evidence="8">
    <location>
        <position position="687"/>
    </location>
    <ligand>
        <name>FAD</name>
        <dbReference type="ChEBI" id="CHEBI:57692"/>
    </ligand>
</feature>
<feature type="binding site" evidence="8">
    <location>
        <position position="678"/>
    </location>
    <ligand>
        <name>FAD</name>
        <dbReference type="ChEBI" id="CHEBI:57692"/>
    </ligand>
</feature>
<dbReference type="PRINTS" id="PR00406">
    <property type="entry name" value="CYTB5RDTASE"/>
</dbReference>
<dbReference type="CDD" id="cd06183">
    <property type="entry name" value="cyt_b5_reduct_like"/>
    <property type="match status" value="1"/>
</dbReference>
<dbReference type="AlphaFoldDB" id="A0A6A7A036"/>
<accession>A0A6A7A036</accession>
<dbReference type="Pfam" id="PF00970">
    <property type="entry name" value="FAD_binding_6"/>
    <property type="match status" value="1"/>
</dbReference>
<dbReference type="SUPFAM" id="SSF52343">
    <property type="entry name" value="Ferredoxin reductase-like, C-terminal NADP-linked domain"/>
    <property type="match status" value="1"/>
</dbReference>
<comment type="cofactor">
    <cofactor evidence="1 8">
        <name>FAD</name>
        <dbReference type="ChEBI" id="CHEBI:57692"/>
    </cofactor>
</comment>
<dbReference type="EMBL" id="MU006226">
    <property type="protein sequence ID" value="KAF2826134.1"/>
    <property type="molecule type" value="Genomic_DNA"/>
</dbReference>
<evidence type="ECO:0000256" key="5">
    <source>
        <dbReference type="ARBA" id="ARBA00022827"/>
    </source>
</evidence>
<dbReference type="PANTHER" id="PTHR19370:SF189">
    <property type="entry name" value="CYTOCHROME C MITOCHONDRIAL IMPORT FACTOR CYC2"/>
    <property type="match status" value="1"/>
</dbReference>
<evidence type="ECO:0000313" key="11">
    <source>
        <dbReference type="Proteomes" id="UP000799424"/>
    </source>
</evidence>
<feature type="domain" description="FAD-binding FR-type" evidence="9">
    <location>
        <begin position="597"/>
        <end position="712"/>
    </location>
</feature>
<dbReference type="OrthoDB" id="432685at2759"/>